<proteinExistence type="predicted"/>
<evidence type="ECO:0000313" key="1">
    <source>
        <dbReference type="EMBL" id="KTD11901.1"/>
    </source>
</evidence>
<dbReference type="RefSeq" id="WP_058498502.1">
    <property type="nucleotide sequence ID" value="NZ_CAAAHW010000010.1"/>
</dbReference>
<evidence type="ECO:0000313" key="3">
    <source>
        <dbReference type="Proteomes" id="UP000054691"/>
    </source>
</evidence>
<dbReference type="Proteomes" id="UP000054691">
    <property type="component" value="Unassembled WGS sequence"/>
</dbReference>
<reference evidence="1 3" key="1">
    <citation type="submission" date="2015-11" db="EMBL/GenBank/DDBJ databases">
        <title>Genomic analysis of 38 Legionella species identifies large and diverse effector repertoires.</title>
        <authorList>
            <person name="Burstein D."/>
            <person name="Amaro F."/>
            <person name="Zusman T."/>
            <person name="Lifshitz Z."/>
            <person name="Cohen O."/>
            <person name="Gilbert J.A."/>
            <person name="Pupko T."/>
            <person name="Shuman H.A."/>
            <person name="Segal G."/>
        </authorList>
    </citation>
    <scope>NUCLEOTIDE SEQUENCE [LARGE SCALE GENOMIC DNA]</scope>
    <source>
        <strain evidence="1 3">Lyon 8420412</strain>
    </source>
</reference>
<evidence type="ECO:0000313" key="2">
    <source>
        <dbReference type="EMBL" id="STX46507.1"/>
    </source>
</evidence>
<dbReference type="Proteomes" id="UP000254476">
    <property type="component" value="Unassembled WGS sequence"/>
</dbReference>
<dbReference type="AlphaFoldDB" id="A0A378JI06"/>
<protein>
    <submittedName>
        <fullName evidence="2">Uncharacterized protein</fullName>
    </submittedName>
</protein>
<accession>A0A378JI06</accession>
<dbReference type="OrthoDB" id="5653332at2"/>
<dbReference type="EMBL" id="UGOB01000001">
    <property type="protein sequence ID" value="STX46507.1"/>
    <property type="molecule type" value="Genomic_DNA"/>
</dbReference>
<gene>
    <name evidence="1" type="ORF">Lgra_1359</name>
    <name evidence="2" type="ORF">NCTC12388_03273</name>
</gene>
<evidence type="ECO:0000313" key="4">
    <source>
        <dbReference type="Proteomes" id="UP000254476"/>
    </source>
</evidence>
<name>A0A378JI06_9GAMM</name>
<organism evidence="2 4">
    <name type="scientific">Legionella gratiana</name>
    <dbReference type="NCBI Taxonomy" id="45066"/>
    <lineage>
        <taxon>Bacteria</taxon>
        <taxon>Pseudomonadati</taxon>
        <taxon>Pseudomonadota</taxon>
        <taxon>Gammaproteobacteria</taxon>
        <taxon>Legionellales</taxon>
        <taxon>Legionellaceae</taxon>
        <taxon>Legionella</taxon>
    </lineage>
</organism>
<sequence>MYSKKPGTEPLRDKWTKYFVNDIECEREAIYQTILDNKFYTDSIALAKKYHFELHEKNIKEERIGYALHYKETKSDKSENRYAYFSLNTKEFIAKHNPTSNEYKILVERMSHALDMIYEAQQDYAQYSEKLRTAIRNCMIFFCENTNDMTAPYTEIAYKLSIELFVFLSDILAFGLSEGKVFNHKELPSLVVDLSGIKEKWNVNWADSKKSQFVNEYLSILLQQMESIRELWMRSDLFDESSKNKMADIFAEFKLMIKLQQVKKDTLDKALANVHDRLTLSNNSYNFYYQPQSTKEANESECPKLSNTFR</sequence>
<keyword evidence="3" id="KW-1185">Reference proteome</keyword>
<reference evidence="2 4" key="2">
    <citation type="submission" date="2018-06" db="EMBL/GenBank/DDBJ databases">
        <authorList>
            <consortium name="Pathogen Informatics"/>
            <person name="Doyle S."/>
        </authorList>
    </citation>
    <scope>NUCLEOTIDE SEQUENCE [LARGE SCALE GENOMIC DNA]</scope>
    <source>
        <strain evidence="2 4">NCTC12388</strain>
    </source>
</reference>
<dbReference type="EMBL" id="LNYE01000020">
    <property type="protein sequence ID" value="KTD11901.1"/>
    <property type="molecule type" value="Genomic_DNA"/>
</dbReference>